<evidence type="ECO:0000259" key="11">
    <source>
        <dbReference type="Pfam" id="PF17917"/>
    </source>
</evidence>
<evidence type="ECO:0000313" key="14">
    <source>
        <dbReference type="EMBL" id="GEU77203.1"/>
    </source>
</evidence>
<dbReference type="Pfam" id="PF08284">
    <property type="entry name" value="RVP_2"/>
    <property type="match status" value="1"/>
</dbReference>
<dbReference type="InterPro" id="IPR000477">
    <property type="entry name" value="RT_dom"/>
</dbReference>
<dbReference type="Gene3D" id="1.10.340.70">
    <property type="match status" value="1"/>
</dbReference>
<dbReference type="InterPro" id="IPR043128">
    <property type="entry name" value="Rev_trsase/Diguanyl_cyclase"/>
</dbReference>
<evidence type="ECO:0000259" key="13">
    <source>
        <dbReference type="Pfam" id="PF17921"/>
    </source>
</evidence>
<dbReference type="PANTHER" id="PTHR37984:SF5">
    <property type="entry name" value="PROTEIN NYNRIN-LIKE"/>
    <property type="match status" value="1"/>
</dbReference>
<dbReference type="InterPro" id="IPR036397">
    <property type="entry name" value="RNaseH_sf"/>
</dbReference>
<keyword evidence="3" id="KW-0540">Nuclease</keyword>
<keyword evidence="1" id="KW-0808">Transferase</keyword>
<feature type="domain" description="Integrase zinc-binding" evidence="13">
    <location>
        <begin position="318"/>
        <end position="371"/>
    </location>
</feature>
<dbReference type="CDD" id="cd09274">
    <property type="entry name" value="RNase_HI_RT_Ty3"/>
    <property type="match status" value="1"/>
</dbReference>
<gene>
    <name evidence="14" type="ORF">Tci_049181</name>
</gene>
<name>A0A6L2MTG0_TANCI</name>
<evidence type="ECO:0000256" key="6">
    <source>
        <dbReference type="ARBA" id="ARBA00022918"/>
    </source>
</evidence>
<protein>
    <submittedName>
        <fullName evidence="14">Reverse transcriptase domain-containing protein</fullName>
    </submittedName>
</protein>
<dbReference type="InterPro" id="IPR041373">
    <property type="entry name" value="RT_RNaseH"/>
</dbReference>
<dbReference type="GO" id="GO:0003676">
    <property type="term" value="F:nucleic acid binding"/>
    <property type="evidence" value="ECO:0007669"/>
    <property type="project" value="InterPro"/>
</dbReference>
<dbReference type="InterPro" id="IPR043502">
    <property type="entry name" value="DNA/RNA_pol_sf"/>
</dbReference>
<accession>A0A6L2MTG0</accession>
<keyword evidence="7" id="KW-0511">Multifunctional enzyme</keyword>
<dbReference type="InterPro" id="IPR005174">
    <property type="entry name" value="KIB1-4_b-propeller"/>
</dbReference>
<evidence type="ECO:0000259" key="9">
    <source>
        <dbReference type="Pfam" id="PF03478"/>
    </source>
</evidence>
<dbReference type="SUPFAM" id="SSF53098">
    <property type="entry name" value="Ribonuclease H-like"/>
    <property type="match status" value="2"/>
</dbReference>
<feature type="domain" description="Reverse transcriptase/retrotransposon-derived protein RNase H-like" evidence="12">
    <location>
        <begin position="1190"/>
        <end position="1288"/>
    </location>
</feature>
<evidence type="ECO:0000256" key="7">
    <source>
        <dbReference type="ARBA" id="ARBA00023268"/>
    </source>
</evidence>
<dbReference type="SUPFAM" id="SSF56672">
    <property type="entry name" value="DNA/RNA polymerases"/>
    <property type="match status" value="3"/>
</dbReference>
<dbReference type="Gene3D" id="3.30.70.270">
    <property type="match status" value="2"/>
</dbReference>
<dbReference type="Pfam" id="PF17919">
    <property type="entry name" value="RT_RNaseH_2"/>
    <property type="match status" value="1"/>
</dbReference>
<dbReference type="Pfam" id="PF00078">
    <property type="entry name" value="RVT_1"/>
    <property type="match status" value="1"/>
</dbReference>
<keyword evidence="2" id="KW-0548">Nucleotidyltransferase</keyword>
<keyword evidence="6 14" id="KW-0695">RNA-directed DNA polymerase</keyword>
<dbReference type="InterPro" id="IPR050951">
    <property type="entry name" value="Retrovirus_Pol_polyprotein"/>
</dbReference>
<dbReference type="Gene3D" id="3.30.420.10">
    <property type="entry name" value="Ribonuclease H-like superfamily/Ribonuclease H"/>
    <property type="match status" value="2"/>
</dbReference>
<dbReference type="InterPro" id="IPR002156">
    <property type="entry name" value="RNaseH_domain"/>
</dbReference>
<feature type="domain" description="Reverse transcriptase" evidence="8">
    <location>
        <begin position="989"/>
        <end position="1124"/>
    </location>
</feature>
<dbReference type="InterPro" id="IPR012337">
    <property type="entry name" value="RNaseH-like_sf"/>
</dbReference>
<keyword evidence="4" id="KW-0255">Endonuclease</keyword>
<dbReference type="Gene3D" id="3.10.10.10">
    <property type="entry name" value="HIV Type 1 Reverse Transcriptase, subunit A, domain 1"/>
    <property type="match status" value="1"/>
</dbReference>
<evidence type="ECO:0000256" key="3">
    <source>
        <dbReference type="ARBA" id="ARBA00022722"/>
    </source>
</evidence>
<sequence length="1675" mass="190532">MIEIAEGERVKVDWVIRDCKLELGNSLFTIDLIPLGHGSFDVIVRMGWLSKNKVVIVFHEKVDEPRISDIPMVRDFTDVFSKDLSGLPPQRQVEFRIDLVPGAMPVPKSPYRLAPSEMQELSGQLQELQYKDTKEEHEVHLKLIGVTEEGEYLCEGEKEEEAFQTLKNNLCDAPILSLLDGIEDFIVYCDASNQGLGCVLMQRGKVIAYALRQLKIHEKNYTTYDLELGAVVFALKTWRHYLYGTKTVIYKDHKSLQHIFDQKELNMRQRRKEQVKPRRVRAMAMTIQSGVKEMILASQSEAFKQENVLAERLHGDVRMVILNEAHKSRYSVHLGADKICHDLHDMYWWPGMKRDIATSISKCLTCAKVKAEHQRPSGLLQQPEIPEWKWDKITMDLITKLPRSRSGHDAIWIIVDKLTKSAYFLAIREDFKSVMDKIRLEYCLSSSNGWAKFSYNNSYHLSIRCAPFEALYGRECRSHVLWAKIREGSLIGPELVLETTDKVVLIKEKLKAVRDRQKSYADKRRKPLEFEVGDQKCLTDTNLHVPLDEIKVDKTLCFVEEPVEIMDREIKKLKRRKISLVKVIWNSKHGPEFTWEHEDQMRIKNWKLCFELSGSNHLSVWEMPECTRLEDAHPQIVKRSKLESDQAKSEQEEDMDNDIIVRPINGDEDELHLLNIPLHVLEVVMEFCVGVEYLKFPSTCKLCHSASHLIQCNNGKASKWLQTYSLLLSWLMVFDKHRGVMTFTDLMFGDKYFIKTPLQLICDFEIKCARYAPPTSPDCMVVGLAQLGVFIYFVSGSYQVRCDEHLLHVIVGKFGESIKVFKLKGSTQEWVKINSLGKHMIFVSSASSMCIEAKIPEMENMIYFPRLCSESGNMVFYSLETCSGETTWPLGQLKLLVTIGDSTHSTKAWMNFMIVKSLSPYNGIIGRPGLKAIQAVPSTVHGMLKFPIEEGIVTIRNSLLIPAECAWVDTSSVTPGEKKAHPANLTDCYPLPKIDWKVESLCGYPFKCFLDAYKGYHQIQMAAADEEKIAFHTGQGVYCYSKMPFGLKNAGATYQRLMDKAFENQMGRNIEVYVDNLVVKSHTEAEMVRDIEETFQTLRKINMKLNPKKCSFRLAKGVFLGYVITPKGIKPCPDKTTAVLQLPSLQTIKEVQSLNGKLASLNRFLSKSAKKSLPVFQTLKKCIKKSDFRWTTEAEQAFQQLKQHLSALPLLAAPKPREELIMYLSATHGAISAVLMTERGTAQTPVYFISRALQGPELNYSPMEKLVLSLVFAAKRLRRYFQAHPITVITDQPIKHVMSRPNVAGRLQKWSIMLGEHNITYRPRTSIKGQILADFLNEMPSNASQGVSVAETQEEPWTLFTAGSSCVDGSGAGLILTNPDGVEFTYALRFQFAASNNEAEYEALIAGLRIATQMGVKNIQENVDSKLVLVEVLETKSITGKEVTTVIEEEGPTWMTELVNYLKEGILPEDEKEARKLRLKARQYELMEGVLYKRSFLTPWLRCFADNPFKDWCDKLNITQHFASVKHPQSNGLVVRANRSLGEGIKARVGEGNKNWVEELPHVLWAHRTMIKSSHGDTPFSLTYGTEAVIPAEIGMPTYRTTAVDVVNNDEELRLNLDLLGERQELAAMSEARSKSKMMKYYNSRVRCVAFKPGDFVYRSNDASHAVAGGKLGPK</sequence>
<evidence type="ECO:0000259" key="12">
    <source>
        <dbReference type="Pfam" id="PF17919"/>
    </source>
</evidence>
<feature type="domain" description="RNase H type-1" evidence="10">
    <location>
        <begin position="1370"/>
        <end position="1476"/>
    </location>
</feature>
<proteinExistence type="predicted"/>
<dbReference type="EMBL" id="BKCJ010007426">
    <property type="protein sequence ID" value="GEU77203.1"/>
    <property type="molecule type" value="Genomic_DNA"/>
</dbReference>
<dbReference type="InterPro" id="IPR041577">
    <property type="entry name" value="RT_RNaseH_2"/>
</dbReference>
<comment type="caution">
    <text evidence="14">The sequence shown here is derived from an EMBL/GenBank/DDBJ whole genome shotgun (WGS) entry which is preliminary data.</text>
</comment>
<evidence type="ECO:0000259" key="10">
    <source>
        <dbReference type="Pfam" id="PF13456"/>
    </source>
</evidence>
<feature type="domain" description="Reverse transcriptase RNase H-like" evidence="11">
    <location>
        <begin position="183"/>
        <end position="271"/>
    </location>
</feature>
<dbReference type="Pfam" id="PF17917">
    <property type="entry name" value="RT_RNaseH"/>
    <property type="match status" value="1"/>
</dbReference>
<keyword evidence="5" id="KW-0378">Hydrolase</keyword>
<dbReference type="PANTHER" id="PTHR37984">
    <property type="entry name" value="PROTEIN CBG26694"/>
    <property type="match status" value="1"/>
</dbReference>
<dbReference type="Pfam" id="PF03478">
    <property type="entry name" value="Beta-prop_KIB1-4"/>
    <property type="match status" value="1"/>
</dbReference>
<dbReference type="Pfam" id="PF13456">
    <property type="entry name" value="RVT_3"/>
    <property type="match status" value="1"/>
</dbReference>
<evidence type="ECO:0000256" key="4">
    <source>
        <dbReference type="ARBA" id="ARBA00022759"/>
    </source>
</evidence>
<dbReference type="GO" id="GO:0004523">
    <property type="term" value="F:RNA-DNA hybrid ribonuclease activity"/>
    <property type="evidence" value="ECO:0007669"/>
    <property type="project" value="InterPro"/>
</dbReference>
<organism evidence="14">
    <name type="scientific">Tanacetum cinerariifolium</name>
    <name type="common">Dalmatian daisy</name>
    <name type="synonym">Chrysanthemum cinerariifolium</name>
    <dbReference type="NCBI Taxonomy" id="118510"/>
    <lineage>
        <taxon>Eukaryota</taxon>
        <taxon>Viridiplantae</taxon>
        <taxon>Streptophyta</taxon>
        <taxon>Embryophyta</taxon>
        <taxon>Tracheophyta</taxon>
        <taxon>Spermatophyta</taxon>
        <taxon>Magnoliopsida</taxon>
        <taxon>eudicotyledons</taxon>
        <taxon>Gunneridae</taxon>
        <taxon>Pentapetalae</taxon>
        <taxon>asterids</taxon>
        <taxon>campanulids</taxon>
        <taxon>Asterales</taxon>
        <taxon>Asteraceae</taxon>
        <taxon>Asteroideae</taxon>
        <taxon>Anthemideae</taxon>
        <taxon>Anthemidinae</taxon>
        <taxon>Tanacetum</taxon>
    </lineage>
</organism>
<reference evidence="14" key="1">
    <citation type="journal article" date="2019" name="Sci. Rep.">
        <title>Draft genome of Tanacetum cinerariifolium, the natural source of mosquito coil.</title>
        <authorList>
            <person name="Yamashiro T."/>
            <person name="Shiraishi A."/>
            <person name="Satake H."/>
            <person name="Nakayama K."/>
        </authorList>
    </citation>
    <scope>NUCLEOTIDE SEQUENCE</scope>
</reference>
<dbReference type="FunFam" id="3.10.20.370:FF:000001">
    <property type="entry name" value="Retrovirus-related Pol polyprotein from transposon 17.6-like protein"/>
    <property type="match status" value="1"/>
</dbReference>
<evidence type="ECO:0000256" key="2">
    <source>
        <dbReference type="ARBA" id="ARBA00022695"/>
    </source>
</evidence>
<evidence type="ECO:0000259" key="8">
    <source>
        <dbReference type="Pfam" id="PF00078"/>
    </source>
</evidence>
<evidence type="ECO:0000256" key="5">
    <source>
        <dbReference type="ARBA" id="ARBA00022801"/>
    </source>
</evidence>
<evidence type="ECO:0000256" key="1">
    <source>
        <dbReference type="ARBA" id="ARBA00022679"/>
    </source>
</evidence>
<feature type="domain" description="KIB1-4 beta-propeller" evidence="9">
    <location>
        <begin position="728"/>
        <end position="877"/>
    </location>
</feature>
<dbReference type="CDD" id="cd01647">
    <property type="entry name" value="RT_LTR"/>
    <property type="match status" value="1"/>
</dbReference>
<dbReference type="InterPro" id="IPR041588">
    <property type="entry name" value="Integrase_H2C2"/>
</dbReference>
<dbReference type="GO" id="GO:0003964">
    <property type="term" value="F:RNA-directed DNA polymerase activity"/>
    <property type="evidence" value="ECO:0007669"/>
    <property type="project" value="UniProtKB-KW"/>
</dbReference>
<dbReference type="Pfam" id="PF17921">
    <property type="entry name" value="Integrase_H2C2"/>
    <property type="match status" value="1"/>
</dbReference>